<evidence type="ECO:0000313" key="2">
    <source>
        <dbReference type="Proteomes" id="UP000667802"/>
    </source>
</evidence>
<reference evidence="2" key="1">
    <citation type="journal article" date="2021" name="Science">
        <title>Hunting the eagle killer: A cyanobacterial neurotoxin causes vacuolar myelinopathy.</title>
        <authorList>
            <person name="Breinlinger S."/>
            <person name="Phillips T.J."/>
            <person name="Haram B.N."/>
            <person name="Mares J."/>
            <person name="Martinez Yerena J.A."/>
            <person name="Hrouzek P."/>
            <person name="Sobotka R."/>
            <person name="Henderson W.M."/>
            <person name="Schmieder P."/>
            <person name="Williams S.M."/>
            <person name="Lauderdale J.D."/>
            <person name="Wilde H.D."/>
            <person name="Gerrin W."/>
            <person name="Kust A."/>
            <person name="Washington J.W."/>
            <person name="Wagner C."/>
            <person name="Geier B."/>
            <person name="Liebeke M."/>
            <person name="Enke H."/>
            <person name="Niedermeyer T.H.J."/>
            <person name="Wilde S.B."/>
        </authorList>
    </citation>
    <scope>NUCLEOTIDE SEQUENCE [LARGE SCALE GENOMIC DNA]</scope>
    <source>
        <strain evidence="2">Thurmond2011</strain>
    </source>
</reference>
<dbReference type="AlphaFoldDB" id="A0AAP5M6D9"/>
<comment type="caution">
    <text evidence="1">The sequence shown here is derived from an EMBL/GenBank/DDBJ whole genome shotgun (WGS) entry which is preliminary data.</text>
</comment>
<dbReference type="Proteomes" id="UP000667802">
    <property type="component" value="Unassembled WGS sequence"/>
</dbReference>
<name>A0AAP5M6D9_9CYAN</name>
<protein>
    <submittedName>
        <fullName evidence="1">Uncharacterized protein</fullName>
    </submittedName>
</protein>
<evidence type="ECO:0000313" key="1">
    <source>
        <dbReference type="EMBL" id="MDR9896901.1"/>
    </source>
</evidence>
<keyword evidence="2" id="KW-1185">Reference proteome</keyword>
<gene>
    <name evidence="1" type="ORF">G7B40_020360</name>
</gene>
<sequence>MFLLEQEAQIFDHLSNEYVQGKIVPISSRHIRQIELIWKPQLKTEKCWDENLDIEKYLDAEKGFEIYVLEYGSIPQGLIVLKNANCPSRLEEGKNLIYLTLVTVAPWNRASNQGKRNYKEVGTSLVKFAISHSFRLGFEGRIALHSIKYAESFFEKMPFWDGGYDLFFWGDNDNSSRFKYLEMSADEAELIMLDLYLNSYLNSDIINTPLDTSIQTAESSWLFGFPGEYSYSNEYAAREYALV</sequence>
<dbReference type="RefSeq" id="WP_208344556.1">
    <property type="nucleotide sequence ID" value="NZ_CAWQFN010000513.1"/>
</dbReference>
<organism evidence="1 2">
    <name type="scientific">Aetokthonos hydrillicola Thurmond2011</name>
    <dbReference type="NCBI Taxonomy" id="2712845"/>
    <lineage>
        <taxon>Bacteria</taxon>
        <taxon>Bacillati</taxon>
        <taxon>Cyanobacteriota</taxon>
        <taxon>Cyanophyceae</taxon>
        <taxon>Nostocales</taxon>
        <taxon>Hapalosiphonaceae</taxon>
        <taxon>Aetokthonos</taxon>
    </lineage>
</organism>
<dbReference type="EMBL" id="JAALHA020000010">
    <property type="protein sequence ID" value="MDR9896901.1"/>
    <property type="molecule type" value="Genomic_DNA"/>
</dbReference>
<accession>A0AAP5M6D9</accession>
<proteinExistence type="predicted"/>